<protein>
    <submittedName>
        <fullName evidence="1">Uncharacterized protein</fullName>
    </submittedName>
</protein>
<name>W6Z6K9_COCMI</name>
<evidence type="ECO:0000313" key="1">
    <source>
        <dbReference type="EMBL" id="EUC45630.1"/>
    </source>
</evidence>
<dbReference type="Proteomes" id="UP000054032">
    <property type="component" value="Unassembled WGS sequence"/>
</dbReference>
<dbReference type="KEGG" id="bor:COCMIDRAFT_94938"/>
<proteinExistence type="predicted"/>
<organism evidence="1 2">
    <name type="scientific">Bipolaris oryzae ATCC 44560</name>
    <dbReference type="NCBI Taxonomy" id="930090"/>
    <lineage>
        <taxon>Eukaryota</taxon>
        <taxon>Fungi</taxon>
        <taxon>Dikarya</taxon>
        <taxon>Ascomycota</taxon>
        <taxon>Pezizomycotina</taxon>
        <taxon>Dothideomycetes</taxon>
        <taxon>Pleosporomycetidae</taxon>
        <taxon>Pleosporales</taxon>
        <taxon>Pleosporineae</taxon>
        <taxon>Pleosporaceae</taxon>
        <taxon>Bipolaris</taxon>
    </lineage>
</organism>
<dbReference type="EMBL" id="KI963980">
    <property type="protein sequence ID" value="EUC45630.1"/>
    <property type="molecule type" value="Genomic_DNA"/>
</dbReference>
<accession>W6Z6K9</accession>
<dbReference type="GeneID" id="19128547"/>
<sequence length="55" mass="6047">MTVYGHIESSDADVHTHALGGYLRVGKRLRACRIRVVGAVRAARNDAVLVVLNCW</sequence>
<dbReference type="AlphaFoldDB" id="W6Z6K9"/>
<dbReference type="RefSeq" id="XP_007687828.1">
    <property type="nucleotide sequence ID" value="XM_007689638.1"/>
</dbReference>
<dbReference type="HOGENOM" id="CLU_3032005_0_0_1"/>
<keyword evidence="2" id="KW-1185">Reference proteome</keyword>
<evidence type="ECO:0000313" key="2">
    <source>
        <dbReference type="Proteomes" id="UP000054032"/>
    </source>
</evidence>
<gene>
    <name evidence="1" type="ORF">COCMIDRAFT_94938</name>
</gene>
<reference evidence="1 2" key="1">
    <citation type="journal article" date="2013" name="PLoS Genet.">
        <title>Comparative genome structure, secondary metabolite, and effector coding capacity across Cochliobolus pathogens.</title>
        <authorList>
            <person name="Condon B.J."/>
            <person name="Leng Y."/>
            <person name="Wu D."/>
            <person name="Bushley K.E."/>
            <person name="Ohm R.A."/>
            <person name="Otillar R."/>
            <person name="Martin J."/>
            <person name="Schackwitz W."/>
            <person name="Grimwood J."/>
            <person name="MohdZainudin N."/>
            <person name="Xue C."/>
            <person name="Wang R."/>
            <person name="Manning V.A."/>
            <person name="Dhillon B."/>
            <person name="Tu Z.J."/>
            <person name="Steffenson B.J."/>
            <person name="Salamov A."/>
            <person name="Sun H."/>
            <person name="Lowry S."/>
            <person name="LaButti K."/>
            <person name="Han J."/>
            <person name="Copeland A."/>
            <person name="Lindquist E."/>
            <person name="Barry K."/>
            <person name="Schmutz J."/>
            <person name="Baker S.E."/>
            <person name="Ciuffetti L.M."/>
            <person name="Grigoriev I.V."/>
            <person name="Zhong S."/>
            <person name="Turgeon B.G."/>
        </authorList>
    </citation>
    <scope>NUCLEOTIDE SEQUENCE [LARGE SCALE GENOMIC DNA]</scope>
    <source>
        <strain evidence="1 2">ATCC 44560</strain>
    </source>
</reference>